<organism evidence="1 2">
    <name type="scientific">Halteria grandinella</name>
    <dbReference type="NCBI Taxonomy" id="5974"/>
    <lineage>
        <taxon>Eukaryota</taxon>
        <taxon>Sar</taxon>
        <taxon>Alveolata</taxon>
        <taxon>Ciliophora</taxon>
        <taxon>Intramacronucleata</taxon>
        <taxon>Spirotrichea</taxon>
        <taxon>Stichotrichia</taxon>
        <taxon>Sporadotrichida</taxon>
        <taxon>Halteriidae</taxon>
        <taxon>Halteria</taxon>
    </lineage>
</organism>
<name>A0A8J8SYG4_HALGN</name>
<keyword evidence="2" id="KW-1185">Reference proteome</keyword>
<dbReference type="OrthoDB" id="327389at2759"/>
<protein>
    <recommendedName>
        <fullName evidence="3">Right handed beta helix domain-containing protein</fullName>
    </recommendedName>
</protein>
<evidence type="ECO:0000313" key="2">
    <source>
        <dbReference type="Proteomes" id="UP000785679"/>
    </source>
</evidence>
<sequence>MVIDVTQNEFVDIVQHYGIWNGQKYDLCSQILNASNNGVLLYQLTHLISIQNSQNSRIVIGSNNFTNLSITGPLIFMEESDYSNQNVIIQNIFRLIHGYVNSNAIQVQRKGIYFGGNLLISGNHFSKIAGCPTVQAGAIMVGIIYLNSTGRDSLSLNLPEESQSMLSQQLSPDPLYAFSHQSYGNLYLNSNTAILENNTFINMSMGVARQIGNQMAKGALIKFVNIPHAQISSSTFINIGAYTVEHSRQLQAKLFGISEELISSNEKTELNLGQVPENKAFMKTYLSTSLICGHGMSKLILGPSNKFSNIWLIDKFNSFDRYQLQGIILYLEQFKGDLTIGGEQGGTTIDSITGFINPQTIERFKNWDPQMYPQVMLNDKMIQGAGSILFNIHNNSNSFDKIIIQNLHITVMHHRSIERGNTLAPSIISTTTNSSLASTPVNVTLSGIQIYNSSFDGSSGYFELQAQTPILDNINMDNVGSWDMLSEKSLKGLEVKEAIQINSVSSSIFVVSIIDEYASGVLQFSNSSFTHINTLPILQIQAKQFEDQTKLINITDVLVSKCLPDREGDLPPSALFQIAIQGQDNVQMEIQVSKVRIEDTQSKYGIFNIHGGQVSSIAISTSVFKRMKGYYSSILYLNDQPATSIVFQLCIFIGNSMTFIDNDVYLVTEDNDASDEYDQVSLFNFERVKNVTFIDCVARDNHFASNGSFLYLSVYSEVTLQGCSFTRMSSYKGGVIFAFHKSIVSIFDCKFTDNRAIDAGVILASESSSVNISSSVFQYNKAIYNGVFKFQNILQFQQTPVNSLITGQNLETQLANQIKYQSSDSLITQYLQAIELMKQNLQMLSLEEVLKFINLRLF</sequence>
<dbReference type="AlphaFoldDB" id="A0A8J8SYG4"/>
<dbReference type="InterPro" id="IPR011050">
    <property type="entry name" value="Pectin_lyase_fold/virulence"/>
</dbReference>
<dbReference type="SUPFAM" id="SSF51126">
    <property type="entry name" value="Pectin lyase-like"/>
    <property type="match status" value="1"/>
</dbReference>
<evidence type="ECO:0008006" key="3">
    <source>
        <dbReference type="Google" id="ProtNLM"/>
    </source>
</evidence>
<proteinExistence type="predicted"/>
<dbReference type="Proteomes" id="UP000785679">
    <property type="component" value="Unassembled WGS sequence"/>
</dbReference>
<reference evidence="1" key="1">
    <citation type="submission" date="2019-06" db="EMBL/GenBank/DDBJ databases">
        <authorList>
            <person name="Zheng W."/>
        </authorList>
    </citation>
    <scope>NUCLEOTIDE SEQUENCE</scope>
    <source>
        <strain evidence="1">QDHG01</strain>
    </source>
</reference>
<gene>
    <name evidence="1" type="ORF">FGO68_gene4330</name>
</gene>
<dbReference type="EMBL" id="RRYP01016552">
    <property type="protein sequence ID" value="TNV74913.1"/>
    <property type="molecule type" value="Genomic_DNA"/>
</dbReference>
<accession>A0A8J8SYG4</accession>
<evidence type="ECO:0000313" key="1">
    <source>
        <dbReference type="EMBL" id="TNV74913.1"/>
    </source>
</evidence>
<comment type="caution">
    <text evidence="1">The sequence shown here is derived from an EMBL/GenBank/DDBJ whole genome shotgun (WGS) entry which is preliminary data.</text>
</comment>